<dbReference type="GO" id="GO:0016020">
    <property type="term" value="C:membrane"/>
    <property type="evidence" value="ECO:0007669"/>
    <property type="project" value="TreeGrafter"/>
</dbReference>
<dbReference type="Pfam" id="PF02838">
    <property type="entry name" value="Glyco_hydro_20b"/>
    <property type="match status" value="1"/>
</dbReference>
<dbReference type="InterPro" id="IPR029018">
    <property type="entry name" value="Hex-like_dom2"/>
</dbReference>
<evidence type="ECO:0000256" key="7">
    <source>
        <dbReference type="ARBA" id="ARBA00033000"/>
    </source>
</evidence>
<name>A0A5B9E780_9GAMM</name>
<dbReference type="InterPro" id="IPR025705">
    <property type="entry name" value="Beta_hexosaminidase_sua/sub"/>
</dbReference>
<keyword evidence="5" id="KW-0326">Glycosidase</keyword>
<dbReference type="Pfam" id="PF00728">
    <property type="entry name" value="Glyco_hydro_20"/>
    <property type="match status" value="1"/>
</dbReference>
<keyword evidence="4 13" id="KW-0378">Hydrolase</keyword>
<evidence type="ECO:0000256" key="4">
    <source>
        <dbReference type="ARBA" id="ARBA00022801"/>
    </source>
</evidence>
<evidence type="ECO:0000256" key="8">
    <source>
        <dbReference type="PIRSR" id="PIRSR625705-1"/>
    </source>
</evidence>
<feature type="chain" id="PRO_5023086045" description="beta-N-acetylhexosaminidase" evidence="9">
    <location>
        <begin position="24"/>
        <end position="770"/>
    </location>
</feature>
<dbReference type="Gene3D" id="3.20.20.80">
    <property type="entry name" value="Glycosidases"/>
    <property type="match status" value="1"/>
</dbReference>
<evidence type="ECO:0000313" key="14">
    <source>
        <dbReference type="Proteomes" id="UP000321807"/>
    </source>
</evidence>
<protein>
    <recommendedName>
        <fullName evidence="3">beta-N-acetylhexosaminidase</fullName>
        <ecNumber evidence="3">3.2.1.52</ecNumber>
    </recommendedName>
    <alternativeName>
        <fullName evidence="6">Beta-N-acetylhexosaminidase</fullName>
    </alternativeName>
    <alternativeName>
        <fullName evidence="7">N-acetyl-beta-glucosaminidase</fullName>
    </alternativeName>
</protein>
<dbReference type="InterPro" id="IPR059177">
    <property type="entry name" value="GH29D-like_dom"/>
</dbReference>
<feature type="domain" description="Glycoside hydrolase family 20 catalytic" evidence="10">
    <location>
        <begin position="162"/>
        <end position="502"/>
    </location>
</feature>
<evidence type="ECO:0000256" key="6">
    <source>
        <dbReference type="ARBA" id="ARBA00030512"/>
    </source>
</evidence>
<accession>A0A5B9E780</accession>
<dbReference type="SUPFAM" id="SSF51445">
    <property type="entry name" value="(Trans)glycosidases"/>
    <property type="match status" value="1"/>
</dbReference>
<evidence type="ECO:0000256" key="9">
    <source>
        <dbReference type="SAM" id="SignalP"/>
    </source>
</evidence>
<feature type="signal peptide" evidence="9">
    <location>
        <begin position="1"/>
        <end position="23"/>
    </location>
</feature>
<dbReference type="GO" id="GO:0004563">
    <property type="term" value="F:beta-N-acetylhexosaminidase activity"/>
    <property type="evidence" value="ECO:0007669"/>
    <property type="project" value="UniProtKB-EC"/>
</dbReference>
<comment type="similarity">
    <text evidence="2">Belongs to the glycosyl hydrolase 20 family.</text>
</comment>
<evidence type="ECO:0000313" key="13">
    <source>
        <dbReference type="EMBL" id="QEE26157.1"/>
    </source>
</evidence>
<feature type="domain" description="GH29D-like beta-sandwich" evidence="12">
    <location>
        <begin position="549"/>
        <end position="602"/>
    </location>
</feature>
<evidence type="ECO:0000259" key="12">
    <source>
        <dbReference type="Pfam" id="PF13290"/>
    </source>
</evidence>
<feature type="domain" description="Beta-hexosaminidase bacterial type N-terminal" evidence="11">
    <location>
        <begin position="30"/>
        <end position="159"/>
    </location>
</feature>
<evidence type="ECO:0000256" key="3">
    <source>
        <dbReference type="ARBA" id="ARBA00012663"/>
    </source>
</evidence>
<dbReference type="InterPro" id="IPR017853">
    <property type="entry name" value="GH"/>
</dbReference>
<organism evidence="13 14">
    <name type="scientific">Rhodanobacter glycinis</name>
    <dbReference type="NCBI Taxonomy" id="582702"/>
    <lineage>
        <taxon>Bacteria</taxon>
        <taxon>Pseudomonadati</taxon>
        <taxon>Pseudomonadota</taxon>
        <taxon>Gammaproteobacteria</taxon>
        <taxon>Lysobacterales</taxon>
        <taxon>Rhodanobacteraceae</taxon>
        <taxon>Rhodanobacter</taxon>
    </lineage>
</organism>
<gene>
    <name evidence="13" type="ORF">CS053_17815</name>
</gene>
<dbReference type="PANTHER" id="PTHR22600:SF57">
    <property type="entry name" value="BETA-N-ACETYLHEXOSAMINIDASE"/>
    <property type="match status" value="1"/>
</dbReference>
<dbReference type="Gene3D" id="3.30.379.10">
    <property type="entry name" value="Chitobiase/beta-hexosaminidase domain 2-like"/>
    <property type="match status" value="1"/>
</dbReference>
<dbReference type="EMBL" id="CP042807">
    <property type="protein sequence ID" value="QEE26157.1"/>
    <property type="molecule type" value="Genomic_DNA"/>
</dbReference>
<reference evidence="13 14" key="1">
    <citation type="submission" date="2019-08" db="EMBL/GenBank/DDBJ databases">
        <title>Complete genome sequence of Rhodanobacter glycinis strain T01E-68 isolated from tomato root.</title>
        <authorList>
            <person name="Weon H.-Y."/>
            <person name="Lee S.A."/>
        </authorList>
    </citation>
    <scope>NUCLEOTIDE SEQUENCE [LARGE SCALE GENOMIC DNA]</scope>
    <source>
        <strain evidence="13 14">T01E-68</strain>
    </source>
</reference>
<feature type="active site" description="Proton donor" evidence="8">
    <location>
        <position position="332"/>
    </location>
</feature>
<evidence type="ECO:0000256" key="1">
    <source>
        <dbReference type="ARBA" id="ARBA00001231"/>
    </source>
</evidence>
<dbReference type="PRINTS" id="PR00738">
    <property type="entry name" value="GLHYDRLASE20"/>
</dbReference>
<sequence>MTFRPLLAACAFLLLSALQPSHAAPVMASPSLIPLPAQMTMADGRFHVDAHTPIVLDDHSASTRQTAAWLTDLLARTRGLHLHVVHGAATAHAIVLKLDPHAPVAQHAGYALDVTAQGIRITARDDTGLFYGAVTLYQLLTPNAAQGAVDVPALHIRDWPRFAWRGLMLDSARHFQSVADIERLLDQMAQHKLDVFHWHLTDDQGWRIQIKRYPELTKIGAWRTPPDAGHDGEPKRYGGFYTQAQIRQVVAYAAARHITIVPELDMPGHAQAAVASYPQLGVTGKRPQVSTLWGVNPYLYNVDDSTFTFIDNVLDEVMALFPSKYIHVGGDEAIKDQWKASPAVQAKMHALGIKNEDALQGWFIGRVGKYLAAHGRKLIGWDEILEGNNVPADATVMSWRGTDGAITAAKAGHDVVLSPSPQLYFDGVQSDHADEYAGRIPVQTLQSVYAFEPVPKVLTPAQASHVLGAQANVWTEHMPTMAHVEHAVFPRLDALSEVDWSPASARNWNGFLARLPAQFARYRAQHINVADSAFAPVIAVDRNTALASGTATVTLSDQTDFGALRYTVDGQAPTLASPLYRAPFTAKLPLTVRAATFAPDGSELAAPRERIIDRTHLLSRIGNTMPNCPGSDFRLRVQPMPDATSTQPVYGINVFDSCQMFPSTRMDGVTAIHVDAVRLERNFALAHDQKLVVSRPHTTPFGELVVHADSCKGAVLASMPLPDPAHSARTFPLTAKLPAQTGNHALCLIYTAPISGPIYALGRVSLVARP</sequence>
<dbReference type="InterPro" id="IPR015883">
    <property type="entry name" value="Glyco_hydro_20_cat"/>
</dbReference>
<keyword evidence="9" id="KW-0732">Signal</keyword>
<dbReference type="PANTHER" id="PTHR22600">
    <property type="entry name" value="BETA-HEXOSAMINIDASE"/>
    <property type="match status" value="1"/>
</dbReference>
<comment type="catalytic activity">
    <reaction evidence="1">
        <text>Hydrolysis of terminal non-reducing N-acetyl-D-hexosamine residues in N-acetyl-beta-D-hexosaminides.</text>
        <dbReference type="EC" id="3.2.1.52"/>
    </reaction>
</comment>
<dbReference type="GO" id="GO:0005975">
    <property type="term" value="P:carbohydrate metabolic process"/>
    <property type="evidence" value="ECO:0007669"/>
    <property type="project" value="InterPro"/>
</dbReference>
<dbReference type="KEGG" id="rgl:CS053_17815"/>
<dbReference type="SUPFAM" id="SSF55545">
    <property type="entry name" value="beta-N-acetylhexosaminidase-like domain"/>
    <property type="match status" value="1"/>
</dbReference>
<evidence type="ECO:0000256" key="2">
    <source>
        <dbReference type="ARBA" id="ARBA00006285"/>
    </source>
</evidence>
<proteinExistence type="inferred from homology"/>
<dbReference type="Pfam" id="PF13290">
    <property type="entry name" value="CHB_HEX_C_1"/>
    <property type="match status" value="1"/>
</dbReference>
<dbReference type="AlphaFoldDB" id="A0A5B9E780"/>
<dbReference type="CDD" id="cd06563">
    <property type="entry name" value="GH20_chitobiase-like"/>
    <property type="match status" value="1"/>
</dbReference>
<evidence type="ECO:0000259" key="10">
    <source>
        <dbReference type="Pfam" id="PF00728"/>
    </source>
</evidence>
<dbReference type="InterPro" id="IPR015882">
    <property type="entry name" value="HEX_bac_N"/>
</dbReference>
<dbReference type="GO" id="GO:0030203">
    <property type="term" value="P:glycosaminoglycan metabolic process"/>
    <property type="evidence" value="ECO:0007669"/>
    <property type="project" value="TreeGrafter"/>
</dbReference>
<evidence type="ECO:0000256" key="5">
    <source>
        <dbReference type="ARBA" id="ARBA00023295"/>
    </source>
</evidence>
<evidence type="ECO:0000259" key="11">
    <source>
        <dbReference type="Pfam" id="PF02838"/>
    </source>
</evidence>
<dbReference type="Proteomes" id="UP000321807">
    <property type="component" value="Chromosome"/>
</dbReference>
<dbReference type="EC" id="3.2.1.52" evidence="3"/>